<dbReference type="PROSITE" id="PS50181">
    <property type="entry name" value="FBOX"/>
    <property type="match status" value="1"/>
</dbReference>
<dbReference type="Proteomes" id="UP000469890">
    <property type="component" value="Unassembled WGS sequence"/>
</dbReference>
<protein>
    <recommendedName>
        <fullName evidence="1">F-box domain-containing protein</fullName>
    </recommendedName>
</protein>
<evidence type="ECO:0000313" key="3">
    <source>
        <dbReference type="Proteomes" id="UP000469890"/>
    </source>
</evidence>
<dbReference type="InterPro" id="IPR036047">
    <property type="entry name" value="F-box-like_dom_sf"/>
</dbReference>
<gene>
    <name evidence="2" type="ORF">FB192DRAFT_1385338</name>
</gene>
<dbReference type="SUPFAM" id="SSF52047">
    <property type="entry name" value="RNI-like"/>
    <property type="match status" value="1"/>
</dbReference>
<evidence type="ECO:0000313" key="2">
    <source>
        <dbReference type="EMBL" id="KAF1801344.1"/>
    </source>
</evidence>
<dbReference type="EMBL" id="JAAECE010000005">
    <property type="protein sequence ID" value="KAF1801344.1"/>
    <property type="molecule type" value="Genomic_DNA"/>
</dbReference>
<comment type="caution">
    <text evidence="2">The sequence shown here is derived from an EMBL/GenBank/DDBJ whole genome shotgun (WGS) entry which is preliminary data.</text>
</comment>
<name>A0A8H4BFI7_MUCCL</name>
<feature type="domain" description="F-box" evidence="1">
    <location>
        <begin position="4"/>
        <end position="49"/>
    </location>
</feature>
<accession>A0A8H4BFI7</accession>
<dbReference type="AlphaFoldDB" id="A0A8H4BFI7"/>
<dbReference type="Gene3D" id="3.80.10.10">
    <property type="entry name" value="Ribonuclease Inhibitor"/>
    <property type="match status" value="1"/>
</dbReference>
<dbReference type="InterPro" id="IPR032675">
    <property type="entry name" value="LRR_dom_sf"/>
</dbReference>
<reference evidence="2 3" key="1">
    <citation type="submission" date="2019-09" db="EMBL/GenBank/DDBJ databases">
        <authorList>
            <consortium name="DOE Joint Genome Institute"/>
            <person name="Mondo S.J."/>
            <person name="Navarro-Mendoza M.I."/>
            <person name="Perez-Arques C."/>
            <person name="Panchal S."/>
            <person name="Nicolas F.E."/>
            <person name="Ganguly P."/>
            <person name="Pangilinan J."/>
            <person name="Grigoriev I."/>
            <person name="Heitman J."/>
            <person name="Sanya K."/>
            <person name="Garre V."/>
        </authorList>
    </citation>
    <scope>NUCLEOTIDE SEQUENCE [LARGE SCALE GENOMIC DNA]</scope>
    <source>
        <strain evidence="2 3">MU402</strain>
    </source>
</reference>
<organism evidence="2 3">
    <name type="scientific">Mucor circinelloides f. lusitanicus</name>
    <name type="common">Mucor racemosus var. lusitanicus</name>
    <dbReference type="NCBI Taxonomy" id="29924"/>
    <lineage>
        <taxon>Eukaryota</taxon>
        <taxon>Fungi</taxon>
        <taxon>Fungi incertae sedis</taxon>
        <taxon>Mucoromycota</taxon>
        <taxon>Mucoromycotina</taxon>
        <taxon>Mucoromycetes</taxon>
        <taxon>Mucorales</taxon>
        <taxon>Mucorineae</taxon>
        <taxon>Mucoraceae</taxon>
        <taxon>Mucor</taxon>
    </lineage>
</organism>
<evidence type="ECO:0000259" key="1">
    <source>
        <dbReference type="PROSITE" id="PS50181"/>
    </source>
</evidence>
<dbReference type="InterPro" id="IPR001810">
    <property type="entry name" value="F-box_dom"/>
</dbReference>
<dbReference type="SUPFAM" id="SSF81383">
    <property type="entry name" value="F-box domain"/>
    <property type="match status" value="1"/>
</dbReference>
<proteinExistence type="predicted"/>
<sequence length="278" mass="31208">MSCNLNLENLPTDVLIQIIRYLDQQSQLELGLTSKNISYMCMKKLWHTPRCASVAKLEKWVHTLNNAQTAYPYSTWLIGLDLAFDGTQHVPDSLLIASQQQTSLRRLKLHNVQATSAASMELLHLISCDRTEEIEFLNCSAEITIGFATKLITGNNKHHKLHTISLLDCYLTDALVSQIVPFTPNLRSFTSQGSGYMSDTAILAIAEHCPYIENLIVTLPKYIIQSNTITSISLEALSKCVHLKKLICTGQVRIASKERESWLLENSMSLKHCNLSFA</sequence>
<dbReference type="Pfam" id="PF12937">
    <property type="entry name" value="F-box-like"/>
    <property type="match status" value="1"/>
</dbReference>